<dbReference type="InterPro" id="IPR006158">
    <property type="entry name" value="Cobalamin-bd"/>
</dbReference>
<dbReference type="Pfam" id="PF02607">
    <property type="entry name" value="B12-binding_2"/>
    <property type="match status" value="1"/>
</dbReference>
<dbReference type="GO" id="GO:0031419">
    <property type="term" value="F:cobalamin binding"/>
    <property type="evidence" value="ECO:0007669"/>
    <property type="project" value="InterPro"/>
</dbReference>
<dbReference type="InterPro" id="IPR050554">
    <property type="entry name" value="Met_Synthase/Corrinoid"/>
</dbReference>
<keyword evidence="2" id="KW-0170">Cobalt</keyword>
<evidence type="ECO:0000313" key="6">
    <source>
        <dbReference type="Proteomes" id="UP000221011"/>
    </source>
</evidence>
<dbReference type="PROSITE" id="PS51332">
    <property type="entry name" value="B12_BINDING"/>
    <property type="match status" value="1"/>
</dbReference>
<keyword evidence="1" id="KW-0479">Metal-binding</keyword>
<proteinExistence type="predicted"/>
<dbReference type="GO" id="GO:0008705">
    <property type="term" value="F:methionine synthase activity"/>
    <property type="evidence" value="ECO:0007669"/>
    <property type="project" value="UniProtKB-EC"/>
</dbReference>
<dbReference type="SUPFAM" id="SSF52242">
    <property type="entry name" value="Cobalamin (vitamin B12)-binding domain"/>
    <property type="match status" value="1"/>
</dbReference>
<dbReference type="EMBL" id="CP022685">
    <property type="protein sequence ID" value="ATL31444.1"/>
    <property type="molecule type" value="Genomic_DNA"/>
</dbReference>
<dbReference type="PANTHER" id="PTHR45833">
    <property type="entry name" value="METHIONINE SYNTHASE"/>
    <property type="match status" value="1"/>
</dbReference>
<dbReference type="Gene3D" id="3.40.50.280">
    <property type="entry name" value="Cobalamin-binding domain"/>
    <property type="match status" value="1"/>
</dbReference>
<dbReference type="AlphaFoldDB" id="A0A291QIY4"/>
<dbReference type="PANTHER" id="PTHR45833:SF1">
    <property type="entry name" value="METHIONINE SYNTHASE"/>
    <property type="match status" value="1"/>
</dbReference>
<name>A0A291QIY4_9ACTN</name>
<feature type="compositionally biased region" description="Low complexity" evidence="3">
    <location>
        <begin position="8"/>
        <end position="31"/>
    </location>
</feature>
<reference evidence="5 6" key="1">
    <citation type="submission" date="2017-08" db="EMBL/GenBank/DDBJ databases">
        <title>Complete Genome Sequence of Streptomyces formicae KY5, the formicamycin producer.</title>
        <authorList>
            <person name="Holmes N.A."/>
            <person name="Devine R."/>
            <person name="Qin Z."/>
            <person name="Seipke R.F."/>
            <person name="Wilkinson B."/>
            <person name="Hutchings M.I."/>
        </authorList>
    </citation>
    <scope>NUCLEOTIDE SEQUENCE [LARGE SCALE GENOMIC DNA]</scope>
    <source>
        <strain evidence="5 6">KY5</strain>
    </source>
</reference>
<organism evidence="5 6">
    <name type="scientific">Streptomyces formicae</name>
    <dbReference type="NCBI Taxonomy" id="1616117"/>
    <lineage>
        <taxon>Bacteria</taxon>
        <taxon>Bacillati</taxon>
        <taxon>Actinomycetota</taxon>
        <taxon>Actinomycetes</taxon>
        <taxon>Kitasatosporales</taxon>
        <taxon>Streptomycetaceae</taxon>
        <taxon>Streptomyces</taxon>
    </lineage>
</organism>
<accession>A0A291QIY4</accession>
<keyword evidence="5" id="KW-0489">Methyltransferase</keyword>
<dbReference type="RefSeq" id="WP_098245571.1">
    <property type="nucleotide sequence ID" value="NZ_CP022685.1"/>
</dbReference>
<dbReference type="Proteomes" id="UP000221011">
    <property type="component" value="Chromosome"/>
</dbReference>
<dbReference type="CDD" id="cd02065">
    <property type="entry name" value="B12-binding_like"/>
    <property type="match status" value="1"/>
</dbReference>
<keyword evidence="5" id="KW-0808">Transferase</keyword>
<dbReference type="GO" id="GO:0050667">
    <property type="term" value="P:homocysteine metabolic process"/>
    <property type="evidence" value="ECO:0007669"/>
    <property type="project" value="TreeGrafter"/>
</dbReference>
<feature type="region of interest" description="Disordered" evidence="3">
    <location>
        <begin position="1"/>
        <end position="31"/>
    </location>
</feature>
<gene>
    <name evidence="5" type="ORF">KY5_6426</name>
</gene>
<evidence type="ECO:0000256" key="2">
    <source>
        <dbReference type="ARBA" id="ARBA00023285"/>
    </source>
</evidence>
<dbReference type="Pfam" id="PF02310">
    <property type="entry name" value="B12-binding"/>
    <property type="match status" value="1"/>
</dbReference>
<dbReference type="EC" id="2.1.1.13" evidence="5"/>
<dbReference type="GO" id="GO:0046872">
    <property type="term" value="F:metal ion binding"/>
    <property type="evidence" value="ECO:0007669"/>
    <property type="project" value="UniProtKB-KW"/>
</dbReference>
<evidence type="ECO:0000313" key="5">
    <source>
        <dbReference type="EMBL" id="ATL31444.1"/>
    </source>
</evidence>
<evidence type="ECO:0000256" key="3">
    <source>
        <dbReference type="SAM" id="MobiDB-lite"/>
    </source>
</evidence>
<evidence type="ECO:0000259" key="4">
    <source>
        <dbReference type="PROSITE" id="PS51332"/>
    </source>
</evidence>
<dbReference type="KEGG" id="sfk:KY5_6426"/>
<protein>
    <submittedName>
        <fullName evidence="5">5-methyltetrahydrofolate--homocysteine methyltransferase</fullName>
        <ecNumber evidence="5">2.1.1.13</ecNumber>
    </submittedName>
</protein>
<dbReference type="InterPro" id="IPR036724">
    <property type="entry name" value="Cobalamin-bd_sf"/>
</dbReference>
<keyword evidence="6" id="KW-1185">Reference proteome</keyword>
<dbReference type="GO" id="GO:0046653">
    <property type="term" value="P:tetrahydrofolate metabolic process"/>
    <property type="evidence" value="ECO:0007669"/>
    <property type="project" value="TreeGrafter"/>
</dbReference>
<feature type="domain" description="B12-binding" evidence="4">
    <location>
        <begin position="124"/>
        <end position="264"/>
    </location>
</feature>
<evidence type="ECO:0000256" key="1">
    <source>
        <dbReference type="ARBA" id="ARBA00022723"/>
    </source>
</evidence>
<sequence>MTAGTQTPRGPAGRAAPFAPDGPDGPLDPAATLAPARAQLWRDVRDGDEAGALGTVRAAVEAGAGFESVLLDLIAPVQARVGVEWAANRISVAQEHAATAINERVITLTAGAHAPEPPSGERRNRRITVACVDGEWHALPARLLAEVLRLRGWRVDFLGAHTPTPHLVRHLHEQAPDVVALSSSIPTNLPLAHAALTACQAVGMPVLVGGAAFGPGGRYAEMLGADAWAGDARDAADLLEQAPVRPQVAIHQAVDDLPHLVDQEYSMVARTRGELVKEVLHELEQLFPPMARYTVQQRQHTAEDIAHIVDYLATALYLDDAELFTRFLDWTADILTARHVPAHSLLIALDVLARRLSDFPRATRVLDTARHAVGARQESPNTGENA</sequence>
<dbReference type="InterPro" id="IPR036594">
    <property type="entry name" value="Meth_synthase_dom"/>
</dbReference>
<dbReference type="InterPro" id="IPR003759">
    <property type="entry name" value="Cbl-bd_cap"/>
</dbReference>
<dbReference type="Gene3D" id="1.10.1240.10">
    <property type="entry name" value="Methionine synthase domain"/>
    <property type="match status" value="1"/>
</dbReference>
<dbReference type="GO" id="GO:0032259">
    <property type="term" value="P:methylation"/>
    <property type="evidence" value="ECO:0007669"/>
    <property type="project" value="UniProtKB-KW"/>
</dbReference>
<dbReference type="GO" id="GO:0005829">
    <property type="term" value="C:cytosol"/>
    <property type="evidence" value="ECO:0007669"/>
    <property type="project" value="TreeGrafter"/>
</dbReference>